<dbReference type="OrthoDB" id="3541970at2"/>
<keyword evidence="1" id="KW-1133">Transmembrane helix</keyword>
<gene>
    <name evidence="2" type="ORF">Aple_094940</name>
</gene>
<keyword evidence="1" id="KW-0472">Membrane</keyword>
<feature type="transmembrane region" description="Helical" evidence="1">
    <location>
        <begin position="116"/>
        <end position="134"/>
    </location>
</feature>
<organism evidence="2 3">
    <name type="scientific">Acrocarpospora pleiomorpha</name>
    <dbReference type="NCBI Taxonomy" id="90975"/>
    <lineage>
        <taxon>Bacteria</taxon>
        <taxon>Bacillati</taxon>
        <taxon>Actinomycetota</taxon>
        <taxon>Actinomycetes</taxon>
        <taxon>Streptosporangiales</taxon>
        <taxon>Streptosporangiaceae</taxon>
        <taxon>Acrocarpospora</taxon>
    </lineage>
</organism>
<dbReference type="EMBL" id="BLAF01000091">
    <property type="protein sequence ID" value="GES26595.1"/>
    <property type="molecule type" value="Genomic_DNA"/>
</dbReference>
<dbReference type="Proteomes" id="UP000377595">
    <property type="component" value="Unassembled WGS sequence"/>
</dbReference>
<comment type="caution">
    <text evidence="2">The sequence shown here is derived from an EMBL/GenBank/DDBJ whole genome shotgun (WGS) entry which is preliminary data.</text>
</comment>
<reference evidence="2 3" key="1">
    <citation type="submission" date="2019-10" db="EMBL/GenBank/DDBJ databases">
        <title>Whole genome shotgun sequence of Acrocarpospora pleiomorpha NBRC 16267.</title>
        <authorList>
            <person name="Ichikawa N."/>
            <person name="Kimura A."/>
            <person name="Kitahashi Y."/>
            <person name="Komaki H."/>
            <person name="Oguchi A."/>
        </authorList>
    </citation>
    <scope>NUCLEOTIDE SEQUENCE [LARGE SCALE GENOMIC DNA]</scope>
    <source>
        <strain evidence="2 3">NBRC 16267</strain>
    </source>
</reference>
<evidence type="ECO:0000256" key="1">
    <source>
        <dbReference type="SAM" id="Phobius"/>
    </source>
</evidence>
<dbReference type="RefSeq" id="WP_155351296.1">
    <property type="nucleotide sequence ID" value="NZ_BAAAHM010000006.1"/>
</dbReference>
<sequence>MSGYFAPAVLAAALAFPAAIPDTRHVTISPGSAAPGGTVQVATSSCSSAAPSVTATSSAFAAYTTLTRSGSGWYGTAKLSPYSASGLKTVYVYCAGGPFTGEFTVGATGSRGAGRVPWLLGAVLALGGVVAVVVRRRRRP</sequence>
<protein>
    <submittedName>
        <fullName evidence="2">Uncharacterized protein</fullName>
    </submittedName>
</protein>
<dbReference type="AlphaFoldDB" id="A0A5M3XZR7"/>
<accession>A0A5M3XZR7</accession>
<evidence type="ECO:0000313" key="3">
    <source>
        <dbReference type="Proteomes" id="UP000377595"/>
    </source>
</evidence>
<name>A0A5M3XZR7_9ACTN</name>
<keyword evidence="3" id="KW-1185">Reference proteome</keyword>
<keyword evidence="1" id="KW-0812">Transmembrane</keyword>
<proteinExistence type="predicted"/>
<evidence type="ECO:0000313" key="2">
    <source>
        <dbReference type="EMBL" id="GES26595.1"/>
    </source>
</evidence>